<evidence type="ECO:0000313" key="3">
    <source>
        <dbReference type="EMBL" id="ALU32682.1"/>
    </source>
</evidence>
<dbReference type="Proteomes" id="UP000065473">
    <property type="component" value="Chromosome"/>
</dbReference>
<sequence>MSDYCYVDTNVILSFVEQDANYERAREIVEERRGKLVTGEVTLLELSSFYSRKLKDDVLAKASVKYALKVCNVELVEIDFNRLFEKALQLSPRLKLKTLDVLQVVSASLVKASVFITFDKDIIAKEEIVNRVLGLNIVH</sequence>
<dbReference type="OrthoDB" id="42482at2157"/>
<gene>
    <name evidence="2" type="ORF">ATY89_08305</name>
    <name evidence="3" type="ORF">ATZ20_11325</name>
</gene>
<dbReference type="InterPro" id="IPR002716">
    <property type="entry name" value="PIN_dom"/>
</dbReference>
<organism evidence="2 5">
    <name type="scientific">Sulfolobus acidocaldarius</name>
    <dbReference type="NCBI Taxonomy" id="2285"/>
    <lineage>
        <taxon>Archaea</taxon>
        <taxon>Thermoproteota</taxon>
        <taxon>Thermoprotei</taxon>
        <taxon>Sulfolobales</taxon>
        <taxon>Sulfolobaceae</taxon>
        <taxon>Sulfolobus</taxon>
    </lineage>
</organism>
<dbReference type="GeneID" id="33344135"/>
<dbReference type="SUPFAM" id="SSF88723">
    <property type="entry name" value="PIN domain-like"/>
    <property type="match status" value="1"/>
</dbReference>
<proteinExistence type="predicted"/>
<protein>
    <submittedName>
        <fullName evidence="2">Twitching motility protein PilT</fullName>
    </submittedName>
</protein>
<evidence type="ECO:0000313" key="2">
    <source>
        <dbReference type="EMBL" id="ALU29938.1"/>
    </source>
</evidence>
<evidence type="ECO:0000313" key="4">
    <source>
        <dbReference type="Proteomes" id="UP000060043"/>
    </source>
</evidence>
<dbReference type="RefSeq" id="WP_058692945.1">
    <property type="nucleotide sequence ID" value="NZ_CP013694.1"/>
</dbReference>
<accession>A0A0U2WV28</accession>
<evidence type="ECO:0000313" key="5">
    <source>
        <dbReference type="Proteomes" id="UP000065473"/>
    </source>
</evidence>
<reference evidence="4 5" key="1">
    <citation type="submission" date="2015-12" db="EMBL/GenBank/DDBJ databases">
        <title>A stable core within a dynamic pangenome in Sulfolobus acidocaldarius.</title>
        <authorList>
            <person name="Anderson R."/>
            <person name="Kouris A."/>
            <person name="Seward C."/>
            <person name="Campbell K."/>
            <person name="Whitaker R."/>
        </authorList>
    </citation>
    <scope>NUCLEOTIDE SEQUENCE [LARGE SCALE GENOMIC DNA]</scope>
    <source>
        <strain evidence="2 5">GG12-C01-09</strain>
        <strain evidence="3 4">NG05B_CO5_07</strain>
    </source>
</reference>
<dbReference type="InterPro" id="IPR029060">
    <property type="entry name" value="PIN-like_dom_sf"/>
</dbReference>
<dbReference type="Gene3D" id="3.40.50.1010">
    <property type="entry name" value="5'-nuclease"/>
    <property type="match status" value="1"/>
</dbReference>
<evidence type="ECO:0000259" key="1">
    <source>
        <dbReference type="Pfam" id="PF01850"/>
    </source>
</evidence>
<dbReference type="AlphaFoldDB" id="A0A0U2WV28"/>
<dbReference type="Pfam" id="PF01850">
    <property type="entry name" value="PIN"/>
    <property type="match status" value="1"/>
</dbReference>
<dbReference type="EMBL" id="CP013695">
    <property type="protein sequence ID" value="ALU32682.1"/>
    <property type="molecule type" value="Genomic_DNA"/>
</dbReference>
<dbReference type="EMBL" id="CP013694">
    <property type="protein sequence ID" value="ALU29938.1"/>
    <property type="molecule type" value="Genomic_DNA"/>
</dbReference>
<name>A0A0U2WV28_9CREN</name>
<feature type="domain" description="PIN" evidence="1">
    <location>
        <begin position="6"/>
        <end position="123"/>
    </location>
</feature>
<dbReference type="Proteomes" id="UP000060043">
    <property type="component" value="Chromosome"/>
</dbReference>